<dbReference type="InterPro" id="IPR018376">
    <property type="entry name" value="Enoyl-CoA_hyd/isom_CS"/>
</dbReference>
<comment type="similarity">
    <text evidence="1">Belongs to the enoyl-CoA hydratase/isomerase family.</text>
</comment>
<dbReference type="AlphaFoldDB" id="A0A382BLN7"/>
<dbReference type="PANTHER" id="PTHR43802">
    <property type="entry name" value="ENOYL-COA HYDRATASE"/>
    <property type="match status" value="1"/>
</dbReference>
<dbReference type="EMBL" id="UINC01030397">
    <property type="protein sequence ID" value="SVB14738.1"/>
    <property type="molecule type" value="Genomic_DNA"/>
</dbReference>
<dbReference type="GO" id="GO:0003824">
    <property type="term" value="F:catalytic activity"/>
    <property type="evidence" value="ECO:0007669"/>
    <property type="project" value="InterPro"/>
</dbReference>
<accession>A0A382BLN7</accession>
<dbReference type="Pfam" id="PF00378">
    <property type="entry name" value="ECH_1"/>
    <property type="match status" value="1"/>
</dbReference>
<evidence type="ECO:0000313" key="2">
    <source>
        <dbReference type="EMBL" id="SVB14738.1"/>
    </source>
</evidence>
<evidence type="ECO:0008006" key="3">
    <source>
        <dbReference type="Google" id="ProtNLM"/>
    </source>
</evidence>
<dbReference type="Gene3D" id="3.90.226.10">
    <property type="entry name" value="2-enoyl-CoA Hydratase, Chain A, domain 1"/>
    <property type="match status" value="1"/>
</dbReference>
<dbReference type="CDD" id="cd06558">
    <property type="entry name" value="crotonase-like"/>
    <property type="match status" value="1"/>
</dbReference>
<dbReference type="PROSITE" id="PS00166">
    <property type="entry name" value="ENOYL_COA_HYDRATASE"/>
    <property type="match status" value="1"/>
</dbReference>
<dbReference type="InterPro" id="IPR001753">
    <property type="entry name" value="Enoyl-CoA_hydra/iso"/>
</dbReference>
<protein>
    <recommendedName>
        <fullName evidence="3">Enoyl-CoA hydratase</fullName>
    </recommendedName>
</protein>
<name>A0A382BLN7_9ZZZZ</name>
<dbReference type="PANTHER" id="PTHR43802:SF1">
    <property type="entry name" value="IP11341P-RELATED"/>
    <property type="match status" value="1"/>
</dbReference>
<dbReference type="InterPro" id="IPR029045">
    <property type="entry name" value="ClpP/crotonase-like_dom_sf"/>
</dbReference>
<gene>
    <name evidence="2" type="ORF">METZ01_LOCUS167592</name>
</gene>
<organism evidence="2">
    <name type="scientific">marine metagenome</name>
    <dbReference type="NCBI Taxonomy" id="408172"/>
    <lineage>
        <taxon>unclassified sequences</taxon>
        <taxon>metagenomes</taxon>
        <taxon>ecological metagenomes</taxon>
    </lineage>
</organism>
<feature type="non-terminal residue" evidence="2">
    <location>
        <position position="140"/>
    </location>
</feature>
<evidence type="ECO:0000256" key="1">
    <source>
        <dbReference type="ARBA" id="ARBA00005254"/>
    </source>
</evidence>
<sequence>MSEPQLLSDVTNHVATITLNRPKAMNALAGTMREILLEELTVYASEPDIRCIVITGAGRAFCAGGDIGAMARWQENRNSSGLGNHLETVSKIVKLLRAMPQPVIAAINGPAAGGGMNMALACDMRLGCEKTLFSESFVKI</sequence>
<dbReference type="SUPFAM" id="SSF52096">
    <property type="entry name" value="ClpP/crotonase"/>
    <property type="match status" value="1"/>
</dbReference>
<proteinExistence type="inferred from homology"/>
<reference evidence="2" key="1">
    <citation type="submission" date="2018-05" db="EMBL/GenBank/DDBJ databases">
        <authorList>
            <person name="Lanie J.A."/>
            <person name="Ng W.-L."/>
            <person name="Kazmierczak K.M."/>
            <person name="Andrzejewski T.M."/>
            <person name="Davidsen T.M."/>
            <person name="Wayne K.J."/>
            <person name="Tettelin H."/>
            <person name="Glass J.I."/>
            <person name="Rusch D."/>
            <person name="Podicherti R."/>
            <person name="Tsui H.-C.T."/>
            <person name="Winkler M.E."/>
        </authorList>
    </citation>
    <scope>NUCLEOTIDE SEQUENCE</scope>
</reference>